<dbReference type="GO" id="GO:0016020">
    <property type="term" value="C:membrane"/>
    <property type="evidence" value="ECO:0007669"/>
    <property type="project" value="UniProtKB-SubCell"/>
</dbReference>
<feature type="transmembrane region" description="Helical" evidence="9">
    <location>
        <begin position="51"/>
        <end position="73"/>
    </location>
</feature>
<proteinExistence type="predicted"/>
<keyword evidence="4 8" id="KW-0479">Metal-binding</keyword>
<feature type="binding site" description="axial binding residue" evidence="8">
    <location>
        <position position="70"/>
    </location>
    <ligand>
        <name>heme</name>
        <dbReference type="ChEBI" id="CHEBI:30413"/>
    </ligand>
    <ligandPart>
        <name>Fe</name>
        <dbReference type="ChEBI" id="CHEBI:18248"/>
    </ligandPart>
</feature>
<protein>
    <submittedName>
        <fullName evidence="10">Succinate dehydrogenase</fullName>
    </submittedName>
</protein>
<keyword evidence="7 9" id="KW-0472">Membrane</keyword>
<reference evidence="10 11" key="1">
    <citation type="submission" date="2018-05" db="EMBL/GenBank/DDBJ databases">
        <title>Kurthia sibirica genome sequence.</title>
        <authorList>
            <person name="Maclea K.S."/>
            <person name="Goen A.E."/>
        </authorList>
    </citation>
    <scope>NUCLEOTIDE SEQUENCE [LARGE SCALE GENOMIC DNA]</scope>
    <source>
        <strain evidence="10 11">ATCC 49154</strain>
    </source>
</reference>
<feature type="binding site" description="axial binding residue" evidence="8">
    <location>
        <position position="113"/>
    </location>
    <ligand>
        <name>heme</name>
        <dbReference type="ChEBI" id="CHEBI:30413"/>
    </ligand>
    <ligandPart>
        <name>Fe</name>
        <dbReference type="ChEBI" id="CHEBI:18248"/>
    </ligandPart>
</feature>
<evidence type="ECO:0000313" key="11">
    <source>
        <dbReference type="Proteomes" id="UP000245938"/>
    </source>
</evidence>
<comment type="subcellular location">
    <subcellularLocation>
        <location evidence="1">Membrane</location>
    </subcellularLocation>
</comment>
<keyword evidence="3 9" id="KW-0812">Transmembrane</keyword>
<dbReference type="PIRSF" id="PIRSF000170">
    <property type="entry name" value="Succ_dh_cyt_b558"/>
    <property type="match status" value="1"/>
</dbReference>
<feature type="binding site" description="axial binding residue" evidence="8">
    <location>
        <position position="156"/>
    </location>
    <ligand>
        <name>heme</name>
        <dbReference type="ChEBI" id="CHEBI:30413"/>
    </ligand>
    <ligandPart>
        <name>Fe</name>
        <dbReference type="ChEBI" id="CHEBI:18248"/>
    </ligandPart>
</feature>
<dbReference type="GO" id="GO:0046872">
    <property type="term" value="F:metal ion binding"/>
    <property type="evidence" value="ECO:0007669"/>
    <property type="project" value="UniProtKB-KW"/>
</dbReference>
<dbReference type="InterPro" id="IPR011138">
    <property type="entry name" value="Cytochrome_b-558"/>
</dbReference>
<dbReference type="CDD" id="cd03497">
    <property type="entry name" value="SQR_TypeB_1_TM"/>
    <property type="match status" value="1"/>
</dbReference>
<dbReference type="Pfam" id="PF01127">
    <property type="entry name" value="Sdh_cyt"/>
    <property type="match status" value="1"/>
</dbReference>
<feature type="transmembrane region" description="Helical" evidence="9">
    <location>
        <begin position="94"/>
        <end position="115"/>
    </location>
</feature>
<evidence type="ECO:0000256" key="4">
    <source>
        <dbReference type="ARBA" id="ARBA00022723"/>
    </source>
</evidence>
<evidence type="ECO:0000256" key="5">
    <source>
        <dbReference type="ARBA" id="ARBA00022989"/>
    </source>
</evidence>
<dbReference type="OrthoDB" id="9789209at2"/>
<evidence type="ECO:0000256" key="6">
    <source>
        <dbReference type="ARBA" id="ARBA00023004"/>
    </source>
</evidence>
<keyword evidence="5 9" id="KW-1133">Transmembrane helix</keyword>
<feature type="transmembrane region" description="Helical" evidence="9">
    <location>
        <begin position="182"/>
        <end position="202"/>
    </location>
</feature>
<dbReference type="SUPFAM" id="SSF81343">
    <property type="entry name" value="Fumarate reductase respiratory complex transmembrane subunits"/>
    <property type="match status" value="1"/>
</dbReference>
<evidence type="ECO:0000256" key="8">
    <source>
        <dbReference type="PIRSR" id="PIRSR000170-1"/>
    </source>
</evidence>
<dbReference type="Gene3D" id="1.20.1300.10">
    <property type="entry name" value="Fumarate reductase/succinate dehydrogenase, transmembrane subunit"/>
    <property type="match status" value="1"/>
</dbReference>
<feature type="binding site" description="axial binding residue" evidence="8">
    <location>
        <position position="28"/>
    </location>
    <ligand>
        <name>heme</name>
        <dbReference type="ChEBI" id="CHEBI:30413"/>
    </ligand>
    <ligandPart>
        <name>Fe</name>
        <dbReference type="ChEBI" id="CHEBI:18248"/>
    </ligandPart>
</feature>
<evidence type="ECO:0000256" key="9">
    <source>
        <dbReference type="SAM" id="Phobius"/>
    </source>
</evidence>
<evidence type="ECO:0000256" key="7">
    <source>
        <dbReference type="ARBA" id="ARBA00023136"/>
    </source>
</evidence>
<feature type="transmembrane region" description="Helical" evidence="9">
    <location>
        <begin position="143"/>
        <end position="170"/>
    </location>
</feature>
<dbReference type="InterPro" id="IPR000701">
    <property type="entry name" value="SuccDH_FuR_B_TM-su"/>
</dbReference>
<keyword evidence="2 8" id="KW-0349">Heme</keyword>
<dbReference type="NCBIfam" id="TIGR02046">
    <property type="entry name" value="sdhC_b558_fam"/>
    <property type="match status" value="1"/>
</dbReference>
<evidence type="ECO:0000313" key="10">
    <source>
        <dbReference type="EMBL" id="PWI26134.1"/>
    </source>
</evidence>
<evidence type="ECO:0000256" key="1">
    <source>
        <dbReference type="ARBA" id="ARBA00004370"/>
    </source>
</evidence>
<accession>A0A2U3ANM3</accession>
<dbReference type="Proteomes" id="UP000245938">
    <property type="component" value="Unassembled WGS sequence"/>
</dbReference>
<feature type="transmembrane region" description="Helical" evidence="9">
    <location>
        <begin position="12"/>
        <end position="31"/>
    </location>
</feature>
<dbReference type="InterPro" id="IPR016002">
    <property type="entry name" value="Succ_DH_cyt_b558_Firmicute"/>
</dbReference>
<evidence type="ECO:0000256" key="3">
    <source>
        <dbReference type="ARBA" id="ARBA00022692"/>
    </source>
</evidence>
<dbReference type="AlphaFoldDB" id="A0A2U3ANM3"/>
<dbReference type="RefSeq" id="WP_109305157.1">
    <property type="nucleotide sequence ID" value="NZ_BJUF01000008.1"/>
</dbReference>
<dbReference type="InterPro" id="IPR034804">
    <property type="entry name" value="SQR/QFR_C/D"/>
</dbReference>
<name>A0A2U3ANM3_9BACL</name>
<keyword evidence="6 8" id="KW-0408">Iron</keyword>
<sequence length="203" mass="23255">MSKDREFYLRRLHSFLGLIPVGLFLIVHLLVNYSATNGEAAFNKAAGLMESIPFLPIVEWVVIYIPLMFHAFYGVYIAFTAKPNLKRFGTTRNWFFMLQRLTGIILVIFIAWHIFQTRFQKTLHGTELDYNLMADVVSTPWMLAFYIVGIISATFHLSNGIWSFLISWGLIQSPKSQKVTTYITMIIFVLLSVVGVMAILAFT</sequence>
<gene>
    <name evidence="10" type="ORF">DEX24_04205</name>
</gene>
<dbReference type="EMBL" id="QFVR01000004">
    <property type="protein sequence ID" value="PWI26134.1"/>
    <property type="molecule type" value="Genomic_DNA"/>
</dbReference>
<keyword evidence="11" id="KW-1185">Reference proteome</keyword>
<evidence type="ECO:0000256" key="2">
    <source>
        <dbReference type="ARBA" id="ARBA00022617"/>
    </source>
</evidence>
<organism evidence="10 11">
    <name type="scientific">Kurthia sibirica</name>
    <dbReference type="NCBI Taxonomy" id="202750"/>
    <lineage>
        <taxon>Bacteria</taxon>
        <taxon>Bacillati</taxon>
        <taxon>Bacillota</taxon>
        <taxon>Bacilli</taxon>
        <taxon>Bacillales</taxon>
        <taxon>Caryophanaceae</taxon>
        <taxon>Kurthia</taxon>
    </lineage>
</organism>
<comment type="caution">
    <text evidence="10">The sequence shown here is derived from an EMBL/GenBank/DDBJ whole genome shotgun (WGS) entry which is preliminary data.</text>
</comment>